<reference evidence="1 2" key="1">
    <citation type="journal article" date="2017" name="Syst. Appl. Microbiol.">
        <title>Soybeans inoculated with root zone soils of Canadian native legumes harbour diverse and novel Bradyrhizobium spp. that possess agricultural potential.</title>
        <authorList>
            <person name="Bromfield E.S.P."/>
            <person name="Cloutier S."/>
            <person name="Tambong J.T."/>
            <person name="Tran Thi T.V."/>
        </authorList>
    </citation>
    <scope>NUCLEOTIDE SEQUENCE [LARGE SCALE GENOMIC DNA]</scope>
    <source>
        <strain evidence="1 2">39S1MB</strain>
    </source>
</reference>
<gene>
    <name evidence="1" type="ORF">CIT40_05200</name>
</gene>
<reference evidence="1 2" key="2">
    <citation type="journal article" date="2019" name="Int. J. Syst. Evol. Microbiol.">
        <title>Description and complete genome sequence of Bradyrhizobium amphicarpaeae sp. nov., harbouring photosystem and nitrogen-fixation genes.</title>
        <authorList>
            <person name="Bromfield E.S.P."/>
            <person name="Cloutier S."/>
            <person name="Nguyen H.D.T."/>
        </authorList>
    </citation>
    <scope>NUCLEOTIDE SEQUENCE [LARGE SCALE GENOMIC DNA]</scope>
    <source>
        <strain evidence="1 2">39S1MB</strain>
    </source>
</reference>
<keyword evidence="2" id="KW-1185">Reference proteome</keyword>
<accession>A0A2U8PPD0</accession>
<dbReference type="AlphaFoldDB" id="A0A2U8PPD0"/>
<dbReference type="Proteomes" id="UP000215884">
    <property type="component" value="Chromosome"/>
</dbReference>
<evidence type="ECO:0000313" key="1">
    <source>
        <dbReference type="EMBL" id="AWL99480.1"/>
    </source>
</evidence>
<organism evidence="1 2">
    <name type="scientific">Bradyrhizobium amphicarpaeae</name>
    <dbReference type="NCBI Taxonomy" id="1404768"/>
    <lineage>
        <taxon>Bacteria</taxon>
        <taxon>Pseudomonadati</taxon>
        <taxon>Pseudomonadota</taxon>
        <taxon>Alphaproteobacteria</taxon>
        <taxon>Hyphomicrobiales</taxon>
        <taxon>Nitrobacteraceae</taxon>
        <taxon>Bradyrhizobium</taxon>
    </lineage>
</organism>
<dbReference type="KEGG" id="brq:CIT40_05200"/>
<dbReference type="EMBL" id="CP029426">
    <property type="protein sequence ID" value="AWL99480.1"/>
    <property type="molecule type" value="Genomic_DNA"/>
</dbReference>
<protein>
    <recommendedName>
        <fullName evidence="3">DUF2188 domain-containing protein</fullName>
    </recommendedName>
</protein>
<proteinExistence type="predicted"/>
<sequence length="72" mass="8230">MHASPVTTRVTMASEHQGIEYTIVQTINPSGWKWSFERHGRSPRTGIAFNRAEAIAAVRRAIDLLLREQQRQ</sequence>
<evidence type="ECO:0008006" key="3">
    <source>
        <dbReference type="Google" id="ProtNLM"/>
    </source>
</evidence>
<evidence type="ECO:0000313" key="2">
    <source>
        <dbReference type="Proteomes" id="UP000215884"/>
    </source>
</evidence>
<name>A0A2U8PPD0_9BRAD</name>